<dbReference type="PATRIC" id="fig|821.40.peg.4621"/>
<dbReference type="Gene3D" id="1.50.10.10">
    <property type="match status" value="1"/>
</dbReference>
<name>A0A0N7J7X8_PHOVU</name>
<dbReference type="AlphaFoldDB" id="A0A0N7J7X8"/>
<dbReference type="GO" id="GO:0004650">
    <property type="term" value="F:polygalacturonase activity"/>
    <property type="evidence" value="ECO:0007669"/>
    <property type="project" value="UniProtKB-EC"/>
</dbReference>
<keyword evidence="2" id="KW-0732">Signal</keyword>
<feature type="signal peptide" evidence="2">
    <location>
        <begin position="1"/>
        <end position="22"/>
    </location>
</feature>
<proteinExistence type="predicted"/>
<keyword evidence="3" id="KW-0378">Hydrolase</keyword>
<organism evidence="3 4">
    <name type="scientific">Phocaeicola vulgatus</name>
    <name type="common">Bacteroides vulgatus</name>
    <dbReference type="NCBI Taxonomy" id="821"/>
    <lineage>
        <taxon>Bacteria</taxon>
        <taxon>Pseudomonadati</taxon>
        <taxon>Bacteroidota</taxon>
        <taxon>Bacteroidia</taxon>
        <taxon>Bacteroidales</taxon>
        <taxon>Bacteroidaceae</taxon>
        <taxon>Phocaeicola</taxon>
    </lineage>
</organism>
<keyword evidence="3" id="KW-0326">Glycosidase</keyword>
<sequence>MMRNKTFFIVVLAAMLLVTACADTAIDRHALVMRNNPHVTKIDSLHSLTVGNGRFAFTADATGLQTFPEYYKEGLSLGTYSEWGWHSFPNKEDYKIVETLQDHPLPGHPHGIYAVQFPEGPERNAKAAEWFRANPHRLHLGNIGFDSLLVSDITKIDQTLDMWKGELHSHFLWRKLPVTVTTSCNGDSDIVSASVSSSAKLAVGIRFPYPTGEAADDATCWTADDCHSTDIILSEPQRALIRRTVDSTVYYVEISWSGKAVLSQTGKNRLKLIPSDKQWTFNVGFYKHQPVVPQPDYKANLLSANRCWMDYWQTSGVIDFSSCTDPRASLLERRVVLSQYLLRSQEAQNYPPAETGLTYNTWYGKYHLEMVMWHSFHYALWNKADLLEKQLKWYKTAVPMARDIAARQGFDGIRWMKMTDPSSNEAPSDVGSFIIWQQPHVIYMSELIYRACPSQEFLREYADMVEQTAAFMASFVNYDSDNDRYIIQGACAANESYNEETTLNPAFEMAYWHFGLSIAQKWRERLGLQRHAEWDEILAKLAPLTSSPDGIYLPAEKGRGIPDFVNGIPAEKLPEMPAGGYINGQRPKETGSSVSSSEGGKSKRKHDPFYVTGTSSENLLAYGMLPESRLIDQEKMQKTLVRAAQNWNWSGGSWSWNYPTLAMNATRLLQPEVALRAITMDNREDLLLPSGNNYRSTRLRSYLPGNGGLLLAVSMMCAGWDGCSVSNPGFPKDGKWNVRWEGLHPMP</sequence>
<dbReference type="InterPro" id="IPR012341">
    <property type="entry name" value="6hp_glycosidase-like_sf"/>
</dbReference>
<evidence type="ECO:0000256" key="2">
    <source>
        <dbReference type="SAM" id="SignalP"/>
    </source>
</evidence>
<accession>A0A0N7J7X8</accession>
<dbReference type="GO" id="GO:0005975">
    <property type="term" value="P:carbohydrate metabolic process"/>
    <property type="evidence" value="ECO:0007669"/>
    <property type="project" value="InterPro"/>
</dbReference>
<reference evidence="4" key="1">
    <citation type="submission" date="2015-10" db="EMBL/GenBank/DDBJ databases">
        <title>Extensive mobilome-driven genome diversification in gut-associated Bacteroides vulgatus mpk.</title>
        <authorList>
            <person name="Beier S."/>
            <person name="Lange A."/>
            <person name="Huson D.H."/>
            <person name="Frick J.-S."/>
            <person name="Autenrieth I.B."/>
        </authorList>
    </citation>
    <scope>NUCLEOTIDE SEQUENCE [LARGE SCALE GENOMIC DNA]</scope>
    <source>
        <strain evidence="4">mpk</strain>
    </source>
</reference>
<dbReference type="EC" id="3.2.1.15" evidence="3"/>
<evidence type="ECO:0000313" key="4">
    <source>
        <dbReference type="Proteomes" id="UP000061587"/>
    </source>
</evidence>
<dbReference type="InterPro" id="IPR008928">
    <property type="entry name" value="6-hairpin_glycosidase_sf"/>
</dbReference>
<dbReference type="EMBL" id="CP013020">
    <property type="protein sequence ID" value="ALK86410.1"/>
    <property type="molecule type" value="Genomic_DNA"/>
</dbReference>
<dbReference type="SUPFAM" id="SSF48208">
    <property type="entry name" value="Six-hairpin glycosidases"/>
    <property type="match status" value="1"/>
</dbReference>
<reference evidence="3 4" key="2">
    <citation type="journal article" date="2016" name="Genome Biol. Evol.">
        <title>Extensive mobilome-driven genome diversification in mouse gut-associated Bacteroides vulgatus mpk.</title>
        <authorList>
            <person name="Lange A."/>
            <person name="Beier S."/>
            <person name="Steimle A."/>
            <person name="Autenrieth I.B."/>
            <person name="Huson D.H."/>
            <person name="Frick J.S."/>
        </authorList>
    </citation>
    <scope>NUCLEOTIDE SEQUENCE [LARGE SCALE GENOMIC DNA]</scope>
    <source>
        <strain evidence="4">mpk</strain>
    </source>
</reference>
<evidence type="ECO:0000313" key="3">
    <source>
        <dbReference type="EMBL" id="ALK86410.1"/>
    </source>
</evidence>
<gene>
    <name evidence="3" type="ORF">BvMPK_3852</name>
</gene>
<dbReference type="Proteomes" id="UP000061587">
    <property type="component" value="Chromosome"/>
</dbReference>
<feature type="chain" id="PRO_5006013895" evidence="2">
    <location>
        <begin position="23"/>
        <end position="747"/>
    </location>
</feature>
<evidence type="ECO:0000256" key="1">
    <source>
        <dbReference type="SAM" id="MobiDB-lite"/>
    </source>
</evidence>
<feature type="region of interest" description="Disordered" evidence="1">
    <location>
        <begin position="578"/>
        <end position="608"/>
    </location>
</feature>
<dbReference type="PROSITE" id="PS51257">
    <property type="entry name" value="PROKAR_LIPOPROTEIN"/>
    <property type="match status" value="1"/>
</dbReference>
<protein>
    <submittedName>
        <fullName evidence="3">Polygalacturonase</fullName>
        <ecNumber evidence="3">3.2.1.15</ecNumber>
    </submittedName>
</protein>